<evidence type="ECO:0000313" key="4">
    <source>
        <dbReference type="Proteomes" id="UP000237925"/>
    </source>
</evidence>
<protein>
    <submittedName>
        <fullName evidence="3">DUF3488 domain-containing protein</fullName>
    </submittedName>
</protein>
<dbReference type="SMART" id="SM00460">
    <property type="entry name" value="TGc"/>
    <property type="match status" value="1"/>
</dbReference>
<dbReference type="EMBL" id="CP027667">
    <property type="protein sequence ID" value="AVO50910.1"/>
    <property type="molecule type" value="Genomic_DNA"/>
</dbReference>
<dbReference type="Pfam" id="PF01841">
    <property type="entry name" value="Transglut_core"/>
    <property type="match status" value="1"/>
</dbReference>
<feature type="domain" description="Transglutaminase-like" evidence="2">
    <location>
        <begin position="419"/>
        <end position="490"/>
    </location>
</feature>
<sequence>MSLRARAAALPRETRDTLFLLLVIALCIAPLAPHLPAWASALALLLLLWRGALAWRAGQLPGRWVRGLLLASVAALTFLRFRTIVGYEAGVTFIVMLLALKTLELRARRDAMVIFFLGFFTLVASFFFSQALPTALATLLGLLGLLTALVNAHMPVGRPPLADALATAARMALAGAPVMVALFAFFPRIAPLWGLPSDMATGRSGLSAQMRVGSIAQLALDDGIALRVRFGTPGGQPPPQSELYFRGPVLTAFDGREWLALSQPEAQAFVWARATPAQLQVQGPALPYEVTLEPNYRPWLLVLDAAQQPPELPEGFRALMTPELQWLASRPITSVLRYQASSHLQFSHGPREDSRALRPYLQLPASLNPRTLELARQLHPSGGEPQAFIDAALARLKTGGYRYTLEPGVYGEHTADEFWFDRKEGFCEHIASAFAVLMRAGGVPARIVTGYQGGQMNGVDGYWTVRQSDAHAWTEVWLEGRGWLRVDPTASVSPDRIGLPLRLAPARGALGNAMAGVVSPGVLLHLRALWEATNNRWNQWVLNYTQQQQLNLLERLGLKAPDWQDLVRVLGGLTALAAVLGMAYAAWQRQRRDPWERLLIGARQRLARAGLELAPHLPPRAMAEQARQRFGETAEPAARWLMQLERARYAPQPAPDLALLRRQLPRLPWPKSPPARR</sequence>
<keyword evidence="1" id="KW-1133">Transmembrane helix</keyword>
<dbReference type="InterPro" id="IPR021878">
    <property type="entry name" value="TgpA_N"/>
</dbReference>
<dbReference type="KEGG" id="mela:C6568_02195"/>
<dbReference type="Gene3D" id="3.10.620.30">
    <property type="match status" value="1"/>
</dbReference>
<feature type="transmembrane region" description="Helical" evidence="1">
    <location>
        <begin position="69"/>
        <end position="99"/>
    </location>
</feature>
<dbReference type="InterPro" id="IPR038765">
    <property type="entry name" value="Papain-like_cys_pep_sf"/>
</dbReference>
<dbReference type="PANTHER" id="PTHR42736">
    <property type="entry name" value="PROTEIN-GLUTAMINE GAMMA-GLUTAMYLTRANSFERASE"/>
    <property type="match status" value="1"/>
</dbReference>
<dbReference type="PANTHER" id="PTHR42736:SF1">
    <property type="entry name" value="PROTEIN-GLUTAMINE GAMMA-GLUTAMYLTRANSFERASE"/>
    <property type="match status" value="1"/>
</dbReference>
<proteinExistence type="predicted"/>
<keyword evidence="4" id="KW-1185">Reference proteome</keyword>
<feature type="transmembrane region" description="Helical" evidence="1">
    <location>
        <begin position="20"/>
        <end position="49"/>
    </location>
</feature>
<name>A0A2R3QGM7_9BURK</name>
<evidence type="ECO:0000256" key="1">
    <source>
        <dbReference type="SAM" id="Phobius"/>
    </source>
</evidence>
<feature type="transmembrane region" description="Helical" evidence="1">
    <location>
        <begin position="111"/>
        <end position="128"/>
    </location>
</feature>
<dbReference type="Pfam" id="PF11992">
    <property type="entry name" value="TgpA_N"/>
    <property type="match status" value="1"/>
</dbReference>
<organism evidence="3 4">
    <name type="scientific">Melaminivora suipulveris</name>
    <dbReference type="NCBI Taxonomy" id="2109913"/>
    <lineage>
        <taxon>Bacteria</taxon>
        <taxon>Pseudomonadati</taxon>
        <taxon>Pseudomonadota</taxon>
        <taxon>Betaproteobacteria</taxon>
        <taxon>Burkholderiales</taxon>
        <taxon>Comamonadaceae</taxon>
        <taxon>Melaminivora</taxon>
    </lineage>
</organism>
<dbReference type="Proteomes" id="UP000237925">
    <property type="component" value="Chromosome"/>
</dbReference>
<accession>A0A2R3QGM7</accession>
<feature type="transmembrane region" description="Helical" evidence="1">
    <location>
        <begin position="134"/>
        <end position="152"/>
    </location>
</feature>
<dbReference type="AlphaFoldDB" id="A0A2R3QGM7"/>
<reference evidence="3 4" key="1">
    <citation type="submission" date="2018-03" db="EMBL/GenBank/DDBJ databases">
        <title>Genome sequencing of Melaminivora sp.</title>
        <authorList>
            <person name="Kim S.-J."/>
            <person name="Heo J."/>
            <person name="Ahn J.-H."/>
            <person name="Kwon S.-W."/>
        </authorList>
    </citation>
    <scope>NUCLEOTIDE SEQUENCE [LARGE SCALE GENOMIC DNA]</scope>
    <source>
        <strain evidence="3 4">SC2-9</strain>
    </source>
</reference>
<evidence type="ECO:0000313" key="3">
    <source>
        <dbReference type="EMBL" id="AVO50910.1"/>
    </source>
</evidence>
<dbReference type="InterPro" id="IPR052901">
    <property type="entry name" value="Bact_TGase-like"/>
</dbReference>
<dbReference type="RefSeq" id="WP_106685303.1">
    <property type="nucleotide sequence ID" value="NZ_CP027667.1"/>
</dbReference>
<dbReference type="InterPro" id="IPR002931">
    <property type="entry name" value="Transglutaminase-like"/>
</dbReference>
<feature type="transmembrane region" description="Helical" evidence="1">
    <location>
        <begin position="566"/>
        <end position="587"/>
    </location>
</feature>
<dbReference type="SUPFAM" id="SSF54001">
    <property type="entry name" value="Cysteine proteinases"/>
    <property type="match status" value="1"/>
</dbReference>
<keyword evidence="1" id="KW-0472">Membrane</keyword>
<dbReference type="OrthoDB" id="9804872at2"/>
<keyword evidence="1" id="KW-0812">Transmembrane</keyword>
<evidence type="ECO:0000259" key="2">
    <source>
        <dbReference type="SMART" id="SM00460"/>
    </source>
</evidence>
<feature type="transmembrane region" description="Helical" evidence="1">
    <location>
        <begin position="164"/>
        <end position="186"/>
    </location>
</feature>
<gene>
    <name evidence="3" type="ORF">C6568_02195</name>
</gene>